<reference evidence="3 4" key="1">
    <citation type="submission" date="2024-09" db="EMBL/GenBank/DDBJ databases">
        <authorList>
            <person name="Sun Q."/>
            <person name="Mori K."/>
        </authorList>
    </citation>
    <scope>NUCLEOTIDE SEQUENCE [LARGE SCALE GENOMIC DNA]</scope>
    <source>
        <strain evidence="3 4">TBRC 2205</strain>
    </source>
</reference>
<keyword evidence="4" id="KW-1185">Reference proteome</keyword>
<gene>
    <name evidence="3" type="ORF">ACFFHU_05260</name>
</gene>
<dbReference type="InterPro" id="IPR011761">
    <property type="entry name" value="ATP-grasp"/>
</dbReference>
<keyword evidence="3" id="KW-0436">Ligase</keyword>
<name>A0ABV6NS27_9ACTN</name>
<feature type="domain" description="ATP-grasp" evidence="2">
    <location>
        <begin position="109"/>
        <end position="294"/>
    </location>
</feature>
<dbReference type="Gene3D" id="3.30.470.20">
    <property type="entry name" value="ATP-grasp fold, B domain"/>
    <property type="match status" value="1"/>
</dbReference>
<evidence type="ECO:0000313" key="4">
    <source>
        <dbReference type="Proteomes" id="UP001589894"/>
    </source>
</evidence>
<sequence>MKIGILGWDHGEVDVDIPTMVELGRELGHEVTLFVLDEIECVAAERGLTLTLGGEPAGSFDVLISRAQLRTESWRADVERLSLASNIPGVPILDPVAEFISAESKLGMMHQLGHAGLPVPPTCGCRTYEQVRSAYDRWGSIVLKGAWGFGGHDVERVLELPREDELVHGMLARYGELVCQPYVPSLGGDVRITIVGDEDVFNVHRVPQGDEWRANVGLGAKAEPYEPTPELVELARRAARAMGITIAGVDLMPTADGFLIIEVNNVPGGLYLLGPEAQRRAMTAMYDLAVRTADRQRAPGPAPVAPV</sequence>
<dbReference type="PANTHER" id="PTHR21621">
    <property type="entry name" value="RIBOSOMAL PROTEIN S6 MODIFICATION PROTEIN"/>
    <property type="match status" value="1"/>
</dbReference>
<organism evidence="3 4">
    <name type="scientific">Plantactinospora siamensis</name>
    <dbReference type="NCBI Taxonomy" id="555372"/>
    <lineage>
        <taxon>Bacteria</taxon>
        <taxon>Bacillati</taxon>
        <taxon>Actinomycetota</taxon>
        <taxon>Actinomycetes</taxon>
        <taxon>Micromonosporales</taxon>
        <taxon>Micromonosporaceae</taxon>
        <taxon>Plantactinospora</taxon>
    </lineage>
</organism>
<proteinExistence type="predicted"/>
<dbReference type="RefSeq" id="WP_377336282.1">
    <property type="nucleotide sequence ID" value="NZ_JBHLUE010000004.1"/>
</dbReference>
<accession>A0ABV6NS27</accession>
<dbReference type="InterPro" id="IPR013651">
    <property type="entry name" value="ATP-grasp_RimK-type"/>
</dbReference>
<comment type="caution">
    <text evidence="3">The sequence shown here is derived from an EMBL/GenBank/DDBJ whole genome shotgun (WGS) entry which is preliminary data.</text>
</comment>
<keyword evidence="1" id="KW-0547">Nucleotide-binding</keyword>
<dbReference type="PANTHER" id="PTHR21621:SF0">
    <property type="entry name" value="BETA-CITRYLGLUTAMATE SYNTHASE B-RELATED"/>
    <property type="match status" value="1"/>
</dbReference>
<evidence type="ECO:0000259" key="2">
    <source>
        <dbReference type="PROSITE" id="PS50975"/>
    </source>
</evidence>
<protein>
    <submittedName>
        <fullName evidence="3">RimK family alpha-L-glutamate ligase</fullName>
    </submittedName>
</protein>
<dbReference type="PROSITE" id="PS50975">
    <property type="entry name" value="ATP_GRASP"/>
    <property type="match status" value="1"/>
</dbReference>
<keyword evidence="1" id="KW-0067">ATP-binding</keyword>
<evidence type="ECO:0000256" key="1">
    <source>
        <dbReference type="PROSITE-ProRule" id="PRU00409"/>
    </source>
</evidence>
<dbReference type="GO" id="GO:0016874">
    <property type="term" value="F:ligase activity"/>
    <property type="evidence" value="ECO:0007669"/>
    <property type="project" value="UniProtKB-KW"/>
</dbReference>
<dbReference type="EMBL" id="JBHLUE010000004">
    <property type="protein sequence ID" value="MFC0563576.1"/>
    <property type="molecule type" value="Genomic_DNA"/>
</dbReference>
<dbReference type="Gene3D" id="3.40.50.20">
    <property type="match status" value="1"/>
</dbReference>
<evidence type="ECO:0000313" key="3">
    <source>
        <dbReference type="EMBL" id="MFC0563576.1"/>
    </source>
</evidence>
<dbReference type="Proteomes" id="UP001589894">
    <property type="component" value="Unassembled WGS sequence"/>
</dbReference>
<dbReference type="Pfam" id="PF08443">
    <property type="entry name" value="RimK"/>
    <property type="match status" value="1"/>
</dbReference>
<dbReference type="SUPFAM" id="SSF56059">
    <property type="entry name" value="Glutathione synthetase ATP-binding domain-like"/>
    <property type="match status" value="1"/>
</dbReference>